<sequence>MNLKEFFKIKPISDTRHIAGLSYWILLVFGLLATLIILTINQSQLIPFELEGSCNSGKVNINFDAEFRNQAYSKLKEIDNKNISLTKFNIEYYPKSITFDGIENLNCNYKIKGAIPKKIILENWR</sequence>
<comment type="caution">
    <text evidence="2">The sequence shown here is derived from an EMBL/GenBank/DDBJ whole genome shotgun (WGS) entry which is preliminary data.</text>
</comment>
<dbReference type="EMBL" id="LAZR01005161">
    <property type="protein sequence ID" value="KKN02320.1"/>
    <property type="molecule type" value="Genomic_DNA"/>
</dbReference>
<reference evidence="2" key="1">
    <citation type="journal article" date="2015" name="Nature">
        <title>Complex archaea that bridge the gap between prokaryotes and eukaryotes.</title>
        <authorList>
            <person name="Spang A."/>
            <person name="Saw J.H."/>
            <person name="Jorgensen S.L."/>
            <person name="Zaremba-Niedzwiedzka K."/>
            <person name="Martijn J."/>
            <person name="Lind A.E."/>
            <person name="van Eijk R."/>
            <person name="Schleper C."/>
            <person name="Guy L."/>
            <person name="Ettema T.J."/>
        </authorList>
    </citation>
    <scope>NUCLEOTIDE SEQUENCE</scope>
</reference>
<gene>
    <name evidence="2" type="ORF">LCGC14_1118750</name>
</gene>
<accession>A0A0F9M4K0</accession>
<keyword evidence="1" id="KW-1133">Transmembrane helix</keyword>
<evidence type="ECO:0000313" key="2">
    <source>
        <dbReference type="EMBL" id="KKN02320.1"/>
    </source>
</evidence>
<name>A0A0F9M4K0_9ZZZZ</name>
<feature type="transmembrane region" description="Helical" evidence="1">
    <location>
        <begin position="21"/>
        <end position="40"/>
    </location>
</feature>
<dbReference type="AlphaFoldDB" id="A0A0F9M4K0"/>
<proteinExistence type="predicted"/>
<evidence type="ECO:0000256" key="1">
    <source>
        <dbReference type="SAM" id="Phobius"/>
    </source>
</evidence>
<protein>
    <submittedName>
        <fullName evidence="2">Uncharacterized protein</fullName>
    </submittedName>
</protein>
<keyword evidence="1" id="KW-0812">Transmembrane</keyword>
<organism evidence="2">
    <name type="scientific">marine sediment metagenome</name>
    <dbReference type="NCBI Taxonomy" id="412755"/>
    <lineage>
        <taxon>unclassified sequences</taxon>
        <taxon>metagenomes</taxon>
        <taxon>ecological metagenomes</taxon>
    </lineage>
</organism>
<keyword evidence="1" id="KW-0472">Membrane</keyword>